<evidence type="ECO:0000313" key="4">
    <source>
        <dbReference type="Proteomes" id="UP000068026"/>
    </source>
</evidence>
<keyword evidence="4" id="KW-1185">Reference proteome</keyword>
<keyword evidence="1" id="KW-0812">Transmembrane</keyword>
<proteinExistence type="predicted"/>
<keyword evidence="1" id="KW-0472">Membrane</keyword>
<accession>A0A110A7J8</accession>
<protein>
    <recommendedName>
        <fullName evidence="6">TM2 domain protein</fullName>
    </recommendedName>
</protein>
<keyword evidence="1" id="KW-1133">Transmembrane helix</keyword>
<gene>
    <name evidence="2" type="ORF">CPRO_25940</name>
    <name evidence="3" type="ORF">SAMN02745151_00961</name>
</gene>
<dbReference type="AlphaFoldDB" id="A0A110A7J8"/>
<dbReference type="KEGG" id="cpro:CPRO_25940"/>
<feature type="transmembrane region" description="Helical" evidence="1">
    <location>
        <begin position="30"/>
        <end position="63"/>
    </location>
</feature>
<evidence type="ECO:0000313" key="5">
    <source>
        <dbReference type="Proteomes" id="UP000184204"/>
    </source>
</evidence>
<reference evidence="3" key="3">
    <citation type="submission" date="2016-11" db="EMBL/GenBank/DDBJ databases">
        <authorList>
            <person name="Varghese N."/>
            <person name="Submissions S."/>
        </authorList>
    </citation>
    <scope>NUCLEOTIDE SEQUENCE</scope>
    <source>
        <strain evidence="3">DSM 1682</strain>
    </source>
</reference>
<evidence type="ECO:0008006" key="6">
    <source>
        <dbReference type="Google" id="ProtNLM"/>
    </source>
</evidence>
<feature type="transmembrane region" description="Helical" evidence="1">
    <location>
        <begin position="147"/>
        <end position="163"/>
    </location>
</feature>
<name>A0A110A7J8_ANAPI</name>
<dbReference type="EMBL" id="FQUA01000003">
    <property type="protein sequence ID" value="SHE52379.1"/>
    <property type="molecule type" value="Genomic_DNA"/>
</dbReference>
<dbReference type="RefSeq" id="WP_066052488.1">
    <property type="nucleotide sequence ID" value="NZ_CP014223.1"/>
</dbReference>
<evidence type="ECO:0000256" key="1">
    <source>
        <dbReference type="SAM" id="Phobius"/>
    </source>
</evidence>
<sequence>MKNKKSPFFTFCCSLVPGAGEMYMGLYKQGISLMILFFGVGAIGGWTGVEVLWAIAPVVWFFSFFHTHNLRSMPEEEFLEEKDRYFLFQDFDMANADDFLKRNKKIIAIALILWGICMLVQICMNLLDPFFGGFLWELAWRMNGNTGRIIVAVAMLLCGFYLLKRRNDEITEEEKTEEMIEEIIE</sequence>
<dbReference type="OrthoDB" id="82335at2"/>
<feature type="transmembrane region" description="Helical" evidence="1">
    <location>
        <begin position="106"/>
        <end position="127"/>
    </location>
</feature>
<evidence type="ECO:0000313" key="2">
    <source>
        <dbReference type="EMBL" id="AMJ42142.1"/>
    </source>
</evidence>
<dbReference type="Proteomes" id="UP000068026">
    <property type="component" value="Chromosome"/>
</dbReference>
<organism evidence="3 5">
    <name type="scientific">Anaerotignum propionicum DSM 1682</name>
    <dbReference type="NCBI Taxonomy" id="991789"/>
    <lineage>
        <taxon>Bacteria</taxon>
        <taxon>Bacillati</taxon>
        <taxon>Bacillota</taxon>
        <taxon>Clostridia</taxon>
        <taxon>Lachnospirales</taxon>
        <taxon>Anaerotignaceae</taxon>
        <taxon>Anaerotignum</taxon>
    </lineage>
</organism>
<reference evidence="4" key="2">
    <citation type="submission" date="2016-01" db="EMBL/GenBank/DDBJ databases">
        <authorList>
            <person name="Poehlein A."/>
            <person name="Schlien K."/>
            <person name="Gottschalk G."/>
            <person name="Buckel W."/>
            <person name="Daniel R."/>
        </authorList>
    </citation>
    <scope>NUCLEOTIDE SEQUENCE [LARGE SCALE GENOMIC DNA]</scope>
    <source>
        <strain evidence="4">X2</strain>
    </source>
</reference>
<evidence type="ECO:0000313" key="3">
    <source>
        <dbReference type="EMBL" id="SHE52379.1"/>
    </source>
</evidence>
<reference evidence="5" key="4">
    <citation type="submission" date="2016-11" db="EMBL/GenBank/DDBJ databases">
        <authorList>
            <person name="Jaros S."/>
            <person name="Januszkiewicz K."/>
            <person name="Wedrychowicz H."/>
        </authorList>
    </citation>
    <scope>NUCLEOTIDE SEQUENCE [LARGE SCALE GENOMIC DNA]</scope>
    <source>
        <strain evidence="5">DSM 1682</strain>
    </source>
</reference>
<dbReference type="EMBL" id="CP014223">
    <property type="protein sequence ID" value="AMJ42142.1"/>
    <property type="molecule type" value="Genomic_DNA"/>
</dbReference>
<reference evidence="2 4" key="1">
    <citation type="journal article" date="2016" name="Genome Announc.">
        <title>Complete Genome Sequence of the Amino Acid-Fermenting Clostridium propionicum X2 (DSM 1682).</title>
        <authorList>
            <person name="Poehlein A."/>
            <person name="Schlien K."/>
            <person name="Chowdhury N.P."/>
            <person name="Gottschalk G."/>
            <person name="Buckel W."/>
            <person name="Daniel R."/>
        </authorList>
    </citation>
    <scope>NUCLEOTIDE SEQUENCE [LARGE SCALE GENOMIC DNA]</scope>
    <source>
        <strain evidence="2 4">X2</strain>
    </source>
</reference>
<dbReference type="Proteomes" id="UP000184204">
    <property type="component" value="Unassembled WGS sequence"/>
</dbReference>